<reference evidence="2" key="1">
    <citation type="journal article" date="2019" name="Int. J. Syst. Evol. Microbiol.">
        <title>The Global Catalogue of Microorganisms (GCM) 10K type strain sequencing project: providing services to taxonomists for standard genome sequencing and annotation.</title>
        <authorList>
            <consortium name="The Broad Institute Genomics Platform"/>
            <consortium name="The Broad Institute Genome Sequencing Center for Infectious Disease"/>
            <person name="Wu L."/>
            <person name="Ma J."/>
        </authorList>
    </citation>
    <scope>NUCLEOTIDE SEQUENCE [LARGE SCALE GENOMIC DNA]</scope>
    <source>
        <strain evidence="2">CGMCC 1.15345</strain>
    </source>
</reference>
<organism evidence="1 2">
    <name type="scientific">Flavobacterium quisquiliarum</name>
    <dbReference type="NCBI Taxonomy" id="1834436"/>
    <lineage>
        <taxon>Bacteria</taxon>
        <taxon>Pseudomonadati</taxon>
        <taxon>Bacteroidota</taxon>
        <taxon>Flavobacteriia</taxon>
        <taxon>Flavobacteriales</taxon>
        <taxon>Flavobacteriaceae</taxon>
        <taxon>Flavobacterium</taxon>
    </lineage>
</organism>
<dbReference type="InterPro" id="IPR018673">
    <property type="entry name" value="DUF2141"/>
</dbReference>
<evidence type="ECO:0000313" key="1">
    <source>
        <dbReference type="EMBL" id="MFC4389937.1"/>
    </source>
</evidence>
<evidence type="ECO:0000313" key="2">
    <source>
        <dbReference type="Proteomes" id="UP001595719"/>
    </source>
</evidence>
<dbReference type="EMBL" id="JBHSCO010000001">
    <property type="protein sequence ID" value="MFC4389937.1"/>
    <property type="molecule type" value="Genomic_DNA"/>
</dbReference>
<comment type="caution">
    <text evidence="1">The sequence shown here is derived from an EMBL/GenBank/DDBJ whole genome shotgun (WGS) entry which is preliminary data.</text>
</comment>
<protein>
    <submittedName>
        <fullName evidence="1">DUF2141 domain-containing protein</fullName>
    </submittedName>
</protein>
<gene>
    <name evidence="1" type="ORF">ACFOY0_02915</name>
</gene>
<dbReference type="Pfam" id="PF09912">
    <property type="entry name" value="DUF2141"/>
    <property type="match status" value="1"/>
</dbReference>
<sequence length="124" mass="13532">MAQNSNLTINVSNLKDNTGVLVAELYNSKENFLKKAYKTGSSVIKVNTALVQFTGIPTGEYTVLVYQDKNSNGKLDKYFIGMPKEPVACSNNAKGFMGPPKYEEAKFNVGATDTKITIKMGTSH</sequence>
<accession>A0ABV8W1B8</accession>
<keyword evidence="2" id="KW-1185">Reference proteome</keyword>
<dbReference type="Proteomes" id="UP001595719">
    <property type="component" value="Unassembled WGS sequence"/>
</dbReference>
<proteinExistence type="predicted"/>
<dbReference type="RefSeq" id="WP_246611260.1">
    <property type="nucleotide sequence ID" value="NZ_JBHSCO010000001.1"/>
</dbReference>
<name>A0ABV8W1B8_9FLAO</name>